<feature type="region of interest" description="Disordered" evidence="2">
    <location>
        <begin position="1"/>
        <end position="60"/>
    </location>
</feature>
<evidence type="ECO:0000313" key="3">
    <source>
        <dbReference type="EMBL" id="MEK8033759.1"/>
    </source>
</evidence>
<keyword evidence="1" id="KW-0175">Coiled coil</keyword>
<feature type="region of interest" description="Disordered" evidence="2">
    <location>
        <begin position="1198"/>
        <end position="1217"/>
    </location>
</feature>
<evidence type="ECO:0000256" key="1">
    <source>
        <dbReference type="SAM" id="Coils"/>
    </source>
</evidence>
<feature type="region of interest" description="Disordered" evidence="2">
    <location>
        <begin position="807"/>
        <end position="836"/>
    </location>
</feature>
<feature type="compositionally biased region" description="Low complexity" evidence="2">
    <location>
        <begin position="1139"/>
        <end position="1160"/>
    </location>
</feature>
<feature type="coiled-coil region" evidence="1">
    <location>
        <begin position="369"/>
        <end position="403"/>
    </location>
</feature>
<sequence>MPPISPRVSTHVPDLTRTLSTGSSHSSDSVRSTTGHAPRSPAHSHASSTGGVPTALPRGPAVVLRPRPTVISAGGADHVPAASVNTADALRAAQAAEARLPELKDRQAIDGKAAMQIDQVHLKLKQTWDRLSKTADEGIKARRETLTAANDKLNEAQEALANLQAQHASATRLLSETRRQQQDIRRDLGDVEKAIAKLESRASLGGASPDPSPSSSASQLDLLKQARTDLLDAQRELEEKLQEQQGAIPDLDHQVADAGKLVQTAQAKHSAADDALKQLEAAKTQAKDVFDAQEPSIATHADAAKSVVSALDGVREACKSGSDNALNAAHRTTLEQALAEQRGQIDTVQDVRRDQQARLDPGGDLHQDLTEAEARLAQHRAELAGAERDVGNLNRGIEESQQRIDGLKVRTGVRRLLHRGERLHGDERRQVVTDLRAARQTRSEQREQLRHAQRAAANARQQIGEAEPLVAQAQAAIDRQRNVVAQTDVELDKMRTRHGELSQELAGLQEWEADRGAAGSPEALRAAETQVDQARDELTSTRATAVLAETRIHTAMDSLVQALKPSTPASTSAPTSTTTAPRERLTLRQLMDAERGTTEARTGDTPPTGTPPARHLGQRMMDGVRGTAQGLSNRTSPLRVDVTIGPISHSTASTGPTTFNGGHAPGRTVTAAELGRRGQRAIDHKGSQAAQTAATQLTGKPETLRFGRQNAPATTPDALQSAAAFTKEVSGLFKPSEADGVAGLGPTVLANRLLDHPNPDPVKRPDGHHLRHEQALLVASALSSVTTDAAQAAKVYNALWNGGPDLPGVQRRAADEPSPLASLTSGPGLPADPDHENTMKLAHQARRVLASSPNGMEALMNLQGMSLPAEGAPDRAQAQRAIEHYKLTLRAETALQGKLDIQGDQSTERVLEAVNAAPALTRDPAMLGAGKTRRGGLGEVHEDSSTLAIQAFKYAQANMSRRDGEPELHPEFKPAYVALRNGFTESGQKSDFNAMAKRLHKFVHHIDVAIEEKPNAATMAGRFARQVMRVGGQEMSPFSTLLETGRMGVELGQVPAEYKKQLGKAVSESRTLMDTHLRAHAADMTPADRAKGLTHLAAMEQWEAKLKDQTDPYASIEVSPEAVKARVAELAQEIFAPPRAASPAGSTAGSGTGAIPAAPSRSGSVASSTAPFNLAAHLDTNTLNRECDTHLKQPLTPKTLDTWMGKSKAAGPVPKNDEQLSKLRESYAMLQGKGQFVSDLADRQKEFDRATTPHERREVLRKLLIGVVASGDVADYTAGRKTAIAGRVGFSAGGVAVGDKTVGFTPVVEASVDRTKATVLRAGVASSSGVIYLGEEKKWGGSLGVGVRAGLTHGVGDFSVGAVARLGGTHSSSTGLMIRTHKKGEEHKNFSDADKARMQSDEDSWKRMSEQVVNTIFDLADAADRPENPNQMWKEVVAKLGDHHDISFGYNRGSATSASWSLQADGLATARIGPEDKKLPKGQHEPAGFKESISAGGQITAGIKRTFFNKSQATETGGAMRVFQGTSAKRTTGSAGGDIGVSHPVFRTGDGGTVMLLSRSKVGIESEMIFGGSSGLVRLTTENGRINPDTSFKHREFSVEGDFFKLMNAQRAEWAPHLGERGPDGLMHGGEKALDKFMADLANLPKGKNRVFIERKSMRPEAAETVNAYLSRLDVLQNGMQQHVANGTQPPAAMKTEIQALRQSIANEVNKEDNWQPFRLFVNETNSVATESGTAVEGRYNAPPRTDDATTQPDNADEAFRNGGGKFVIGAPVRVARGGRDLLTIDAAPKEA</sequence>
<feature type="compositionally biased region" description="Low complexity" evidence="2">
    <location>
        <begin position="15"/>
        <end position="48"/>
    </location>
</feature>
<dbReference type="Gene3D" id="1.10.287.1490">
    <property type="match status" value="1"/>
</dbReference>
<feature type="region of interest" description="Disordered" evidence="2">
    <location>
        <begin position="1139"/>
        <end position="1167"/>
    </location>
</feature>
<feature type="coiled-coil region" evidence="1">
    <location>
        <begin position="139"/>
        <end position="282"/>
    </location>
</feature>
<dbReference type="EMBL" id="JBBUTG010000021">
    <property type="protein sequence ID" value="MEK8033759.1"/>
    <property type="molecule type" value="Genomic_DNA"/>
</dbReference>
<evidence type="ECO:0000256" key="2">
    <source>
        <dbReference type="SAM" id="MobiDB-lite"/>
    </source>
</evidence>
<gene>
    <name evidence="3" type="ORF">AACH06_23295</name>
</gene>
<dbReference type="Proteomes" id="UP001371218">
    <property type="component" value="Unassembled WGS sequence"/>
</dbReference>
<feature type="region of interest" description="Disordered" evidence="2">
    <location>
        <begin position="564"/>
        <end position="583"/>
    </location>
</feature>
<accession>A0ABU9BUV5</accession>
<keyword evidence="4" id="KW-1185">Reference proteome</keyword>
<comment type="caution">
    <text evidence="3">The sequence shown here is derived from an EMBL/GenBank/DDBJ whole genome shotgun (WGS) entry which is preliminary data.</text>
</comment>
<evidence type="ECO:0000313" key="4">
    <source>
        <dbReference type="Proteomes" id="UP001371218"/>
    </source>
</evidence>
<protein>
    <submittedName>
        <fullName evidence="3">Uncharacterized protein</fullName>
    </submittedName>
</protein>
<feature type="compositionally biased region" description="Low complexity" evidence="2">
    <location>
        <begin position="565"/>
        <end position="580"/>
    </location>
</feature>
<dbReference type="PANTHER" id="PTHR23159:SF60">
    <property type="entry name" value="SPINDLE ASSEMBLY ABNORMAL PROTEIN 4"/>
    <property type="match status" value="1"/>
</dbReference>
<feature type="region of interest" description="Disordered" evidence="2">
    <location>
        <begin position="1732"/>
        <end position="1754"/>
    </location>
</feature>
<proteinExistence type="predicted"/>
<feature type="region of interest" description="Disordered" evidence="2">
    <location>
        <begin position="594"/>
        <end position="616"/>
    </location>
</feature>
<reference evidence="3 4" key="1">
    <citation type="submission" date="2024-04" db="EMBL/GenBank/DDBJ databases">
        <title>Novel species of the genus Ideonella isolated from streams.</title>
        <authorList>
            <person name="Lu H."/>
        </authorList>
    </citation>
    <scope>NUCLEOTIDE SEQUENCE [LARGE SCALE GENOMIC DNA]</scope>
    <source>
        <strain evidence="3 4">DXS29W</strain>
    </source>
</reference>
<organism evidence="3 4">
    <name type="scientific">Ideonella lacteola</name>
    <dbReference type="NCBI Taxonomy" id="2984193"/>
    <lineage>
        <taxon>Bacteria</taxon>
        <taxon>Pseudomonadati</taxon>
        <taxon>Pseudomonadota</taxon>
        <taxon>Betaproteobacteria</taxon>
        <taxon>Burkholderiales</taxon>
        <taxon>Sphaerotilaceae</taxon>
        <taxon>Ideonella</taxon>
    </lineage>
</organism>
<dbReference type="RefSeq" id="WP_341428184.1">
    <property type="nucleotide sequence ID" value="NZ_JBBUTG010000021.1"/>
</dbReference>
<name>A0ABU9BUV5_9BURK</name>
<feature type="coiled-coil region" evidence="1">
    <location>
        <begin position="435"/>
        <end position="462"/>
    </location>
</feature>
<dbReference type="PANTHER" id="PTHR23159">
    <property type="entry name" value="CENTROSOMAL PROTEIN 2"/>
    <property type="match status" value="1"/>
</dbReference>